<reference evidence="1 2" key="1">
    <citation type="submission" date="2017-06" db="EMBL/GenBank/DDBJ databases">
        <title>Investigating the central metabolism of Clostridium thermosuccinogenes.</title>
        <authorList>
            <person name="Koendjbiharie J.G."/>
            <person name="van Kranenburg R."/>
        </authorList>
    </citation>
    <scope>NUCLEOTIDE SEQUENCE [LARGE SCALE GENOMIC DNA]</scope>
    <source>
        <strain evidence="1 2">DSM 5806</strain>
    </source>
</reference>
<organism evidence="1 2">
    <name type="scientific">Clostridium thermosuccinogenes</name>
    <dbReference type="NCBI Taxonomy" id="84032"/>
    <lineage>
        <taxon>Bacteria</taxon>
        <taxon>Bacillati</taxon>
        <taxon>Bacillota</taxon>
        <taxon>Clostridia</taxon>
        <taxon>Eubacteriales</taxon>
        <taxon>Clostridiaceae</taxon>
        <taxon>Clostridium</taxon>
    </lineage>
</organism>
<evidence type="ECO:0000313" key="2">
    <source>
        <dbReference type="Proteomes" id="UP000236151"/>
    </source>
</evidence>
<dbReference type="InterPro" id="IPR036593">
    <property type="entry name" value="CPE0013-like_sf"/>
</dbReference>
<dbReference type="KEGG" id="cthd:CDO33_16125"/>
<dbReference type="InterPro" id="IPR012460">
    <property type="entry name" value="DUF1667"/>
</dbReference>
<dbReference type="Pfam" id="PF07892">
    <property type="entry name" value="DUF1667"/>
    <property type="match status" value="1"/>
</dbReference>
<dbReference type="SUPFAM" id="SSF53706">
    <property type="entry name" value="Formate dehydrogenase/DMSO reductase, domains 1-3"/>
    <property type="match status" value="1"/>
</dbReference>
<dbReference type="PANTHER" id="PTHR39450">
    <property type="entry name" value="MOLYBDOPTERIN OXIDOREDUCTASE, 4FE-4S CLUSTER-BINDING SUBUNIT"/>
    <property type="match status" value="1"/>
</dbReference>
<accession>A0A2K2F5N5</accession>
<dbReference type="EMBL" id="NIOJ01000001">
    <property type="protein sequence ID" value="PNU01459.1"/>
    <property type="molecule type" value="Genomic_DNA"/>
</dbReference>
<dbReference type="AlphaFoldDB" id="A0A2K2F5N5"/>
<name>A0A2K2F5N5_9CLOT</name>
<dbReference type="Proteomes" id="UP000236151">
    <property type="component" value="Unassembled WGS sequence"/>
</dbReference>
<evidence type="ECO:0000313" key="1">
    <source>
        <dbReference type="EMBL" id="PNU01459.1"/>
    </source>
</evidence>
<proteinExistence type="predicted"/>
<sequence>MGEARHLTCIVCPKGCSIEALIENGQIKEIKGNKCKRGAEYARMECMDPRRILTTTVRVYGGEAPLTSVKTDKPLPKGKIMDCMKYLNQVRLTAPVAVGDIVVENILDTGVNIIVTKKVDTAC</sequence>
<gene>
    <name evidence="1" type="ORF">CDQ84_00135</name>
</gene>
<dbReference type="RefSeq" id="WP_103079687.1">
    <property type="nucleotide sequence ID" value="NZ_CP021850.1"/>
</dbReference>
<protein>
    <submittedName>
        <fullName evidence="1">NAD(FAD)-dependent dehydrogenase</fullName>
    </submittedName>
</protein>
<dbReference type="SUPFAM" id="SSF160148">
    <property type="entry name" value="CPE0013-like"/>
    <property type="match status" value="1"/>
</dbReference>
<keyword evidence="2" id="KW-1185">Reference proteome</keyword>
<dbReference type="PANTHER" id="PTHR39450:SF1">
    <property type="entry name" value="DUF1667 DOMAIN-CONTAINING PROTEIN"/>
    <property type="match status" value="1"/>
</dbReference>
<dbReference type="OrthoDB" id="9811531at2"/>
<dbReference type="Gene3D" id="3.10.530.10">
    <property type="entry name" value="CPE0013-like"/>
    <property type="match status" value="1"/>
</dbReference>
<comment type="caution">
    <text evidence="1">The sequence shown here is derived from an EMBL/GenBank/DDBJ whole genome shotgun (WGS) entry which is preliminary data.</text>
</comment>